<dbReference type="AlphaFoldDB" id="A0AA92W6Z4"/>
<accession>A0AA92W6Z4</accession>
<organism evidence="1 2">
    <name type="scientific">Segatella copri</name>
    <dbReference type="NCBI Taxonomy" id="165179"/>
    <lineage>
        <taxon>Bacteria</taxon>
        <taxon>Pseudomonadati</taxon>
        <taxon>Bacteroidota</taxon>
        <taxon>Bacteroidia</taxon>
        <taxon>Bacteroidales</taxon>
        <taxon>Prevotellaceae</taxon>
        <taxon>Segatella</taxon>
    </lineage>
</organism>
<dbReference type="EMBL" id="QSAQ01000061">
    <property type="protein sequence ID" value="RGW63350.1"/>
    <property type="molecule type" value="Genomic_DNA"/>
</dbReference>
<gene>
    <name evidence="1" type="ORF">DWV60_15415</name>
</gene>
<evidence type="ECO:0000313" key="1">
    <source>
        <dbReference type="EMBL" id="RGW63350.1"/>
    </source>
</evidence>
<comment type="caution">
    <text evidence="1">The sequence shown here is derived from an EMBL/GenBank/DDBJ whole genome shotgun (WGS) entry which is preliminary data.</text>
</comment>
<proteinExistence type="predicted"/>
<dbReference type="RefSeq" id="WP_220445791.1">
    <property type="nucleotide sequence ID" value="NZ_QSAQ01000061.1"/>
</dbReference>
<name>A0AA92W6Z4_9BACT</name>
<protein>
    <submittedName>
        <fullName evidence="1">Uncharacterized protein</fullName>
    </submittedName>
</protein>
<evidence type="ECO:0000313" key="2">
    <source>
        <dbReference type="Proteomes" id="UP000286077"/>
    </source>
</evidence>
<sequence length="67" mass="7788">NHFLCPLWGTATNRAMRGTKKHYLWAKHLGDLEHLSKKHLGDLEHFNKKHLGDLELICIFALKISKL</sequence>
<dbReference type="Proteomes" id="UP000286077">
    <property type="component" value="Unassembled WGS sequence"/>
</dbReference>
<reference evidence="1 2" key="1">
    <citation type="submission" date="2018-08" db="EMBL/GenBank/DDBJ databases">
        <title>A genome reference for cultivated species of the human gut microbiota.</title>
        <authorList>
            <person name="Zou Y."/>
            <person name="Xue W."/>
            <person name="Luo G."/>
        </authorList>
    </citation>
    <scope>NUCLEOTIDE SEQUENCE [LARGE SCALE GENOMIC DNA]</scope>
    <source>
        <strain evidence="1 2">AF11-14</strain>
    </source>
</reference>
<feature type="non-terminal residue" evidence="1">
    <location>
        <position position="1"/>
    </location>
</feature>